<dbReference type="AlphaFoldDB" id="T1IMR6"/>
<name>T1IMR6_STRMM</name>
<dbReference type="InterPro" id="IPR023210">
    <property type="entry name" value="NADP_OxRdtase_dom"/>
</dbReference>
<organism evidence="2 3">
    <name type="scientific">Strigamia maritima</name>
    <name type="common">European centipede</name>
    <name type="synonym">Geophilus maritimus</name>
    <dbReference type="NCBI Taxonomy" id="126957"/>
    <lineage>
        <taxon>Eukaryota</taxon>
        <taxon>Metazoa</taxon>
        <taxon>Ecdysozoa</taxon>
        <taxon>Arthropoda</taxon>
        <taxon>Myriapoda</taxon>
        <taxon>Chilopoda</taxon>
        <taxon>Pleurostigmophora</taxon>
        <taxon>Geophilomorpha</taxon>
        <taxon>Linotaeniidae</taxon>
        <taxon>Strigamia</taxon>
    </lineage>
</organism>
<dbReference type="eggNOG" id="KOG1576">
    <property type="taxonomic scope" value="Eukaryota"/>
</dbReference>
<evidence type="ECO:0000313" key="2">
    <source>
        <dbReference type="EnsemblMetazoa" id="SMAR002279-PA"/>
    </source>
</evidence>
<dbReference type="OMA" id="AKYCKER"/>
<dbReference type="EnsemblMetazoa" id="SMAR002279-RA">
    <property type="protein sequence ID" value="SMAR002279-PA"/>
    <property type="gene ID" value="SMAR002279"/>
</dbReference>
<dbReference type="InterPro" id="IPR020471">
    <property type="entry name" value="AKR"/>
</dbReference>
<dbReference type="PhylomeDB" id="T1IMR6"/>
<dbReference type="SUPFAM" id="SSF51430">
    <property type="entry name" value="NAD(P)-linked oxidoreductase"/>
    <property type="match status" value="1"/>
</dbReference>
<dbReference type="GO" id="GO:0016491">
    <property type="term" value="F:oxidoreductase activity"/>
    <property type="evidence" value="ECO:0007669"/>
    <property type="project" value="InterPro"/>
</dbReference>
<evidence type="ECO:0000313" key="3">
    <source>
        <dbReference type="Proteomes" id="UP000014500"/>
    </source>
</evidence>
<dbReference type="STRING" id="126957.T1IMR6"/>
<feature type="domain" description="NADP-dependent oxidoreductase" evidence="1">
    <location>
        <begin position="6"/>
        <end position="88"/>
    </location>
</feature>
<dbReference type="HOGENOM" id="CLU_1898845_0_0_1"/>
<dbReference type="PANTHER" id="PTHR42686:SF1">
    <property type="entry name" value="GH17980P-RELATED"/>
    <property type="match status" value="1"/>
</dbReference>
<dbReference type="Pfam" id="PF00248">
    <property type="entry name" value="Aldo_ket_red"/>
    <property type="match status" value="1"/>
</dbReference>
<reference evidence="2" key="2">
    <citation type="submission" date="2015-02" db="UniProtKB">
        <authorList>
            <consortium name="EnsemblMetazoa"/>
        </authorList>
    </citation>
    <scope>IDENTIFICATION</scope>
</reference>
<proteinExistence type="predicted"/>
<keyword evidence="3" id="KW-1185">Reference proteome</keyword>
<dbReference type="GO" id="GO:0005829">
    <property type="term" value="C:cytosol"/>
    <property type="evidence" value="ECO:0007669"/>
    <property type="project" value="TreeGrafter"/>
</dbReference>
<accession>T1IMR6</accession>
<dbReference type="PANTHER" id="PTHR42686">
    <property type="entry name" value="GH17980P-RELATED"/>
    <property type="match status" value="1"/>
</dbReference>
<dbReference type="Proteomes" id="UP000014500">
    <property type="component" value="Unassembled WGS sequence"/>
</dbReference>
<dbReference type="EMBL" id="JH431094">
    <property type="status" value="NOT_ANNOTATED_CDS"/>
    <property type="molecule type" value="Genomic_DNA"/>
</dbReference>
<protein>
    <recommendedName>
        <fullName evidence="1">NADP-dependent oxidoreductase domain-containing protein</fullName>
    </recommendedName>
</protein>
<reference evidence="3" key="1">
    <citation type="submission" date="2011-05" db="EMBL/GenBank/DDBJ databases">
        <authorList>
            <person name="Richards S.R."/>
            <person name="Qu J."/>
            <person name="Jiang H."/>
            <person name="Jhangiani S.N."/>
            <person name="Agravi P."/>
            <person name="Goodspeed R."/>
            <person name="Gross S."/>
            <person name="Mandapat C."/>
            <person name="Jackson L."/>
            <person name="Mathew T."/>
            <person name="Pu L."/>
            <person name="Thornton R."/>
            <person name="Saada N."/>
            <person name="Wilczek-Boney K.B."/>
            <person name="Lee S."/>
            <person name="Kovar C."/>
            <person name="Wu Y."/>
            <person name="Scherer S.E."/>
            <person name="Worley K.C."/>
            <person name="Muzny D.M."/>
            <person name="Gibbs R."/>
        </authorList>
    </citation>
    <scope>NUCLEOTIDE SEQUENCE</scope>
    <source>
        <strain evidence="3">Brora</strain>
    </source>
</reference>
<evidence type="ECO:0000259" key="1">
    <source>
        <dbReference type="Pfam" id="PF00248"/>
    </source>
</evidence>
<sequence length="134" mass="14683">MDATENKLGVINASSLAMGLLTAGGPAKWHPATDELKDICAAAAKFCKDKNVDIAKLGLDYALSQEGADVHLVSAAEHKLLDLNLDVAINGLNELEKSVQNEILTKFFNPLTVRHWEGIEIAKYWNKLDLLNRN</sequence>
<dbReference type="Gene3D" id="3.20.20.100">
    <property type="entry name" value="NADP-dependent oxidoreductase domain"/>
    <property type="match status" value="1"/>
</dbReference>
<dbReference type="InterPro" id="IPR036812">
    <property type="entry name" value="NAD(P)_OxRdtase_dom_sf"/>
</dbReference>